<name>A0A9Q1C244_HOLLE</name>
<keyword evidence="2 3" id="KW-0175">Coiled coil</keyword>
<organism evidence="5 6">
    <name type="scientific">Holothuria leucospilota</name>
    <name type="common">Black long sea cucumber</name>
    <name type="synonym">Mertensiothuria leucospilota</name>
    <dbReference type="NCBI Taxonomy" id="206669"/>
    <lineage>
        <taxon>Eukaryota</taxon>
        <taxon>Metazoa</taxon>
        <taxon>Echinodermata</taxon>
        <taxon>Eleutherozoa</taxon>
        <taxon>Echinozoa</taxon>
        <taxon>Holothuroidea</taxon>
        <taxon>Aspidochirotacea</taxon>
        <taxon>Aspidochirotida</taxon>
        <taxon>Holothuriidae</taxon>
        <taxon>Holothuria</taxon>
    </lineage>
</organism>
<evidence type="ECO:0000256" key="2">
    <source>
        <dbReference type="ARBA" id="ARBA00023054"/>
    </source>
</evidence>
<dbReference type="Proteomes" id="UP001152320">
    <property type="component" value="Chromosome 8"/>
</dbReference>
<evidence type="ECO:0000313" key="6">
    <source>
        <dbReference type="Proteomes" id="UP001152320"/>
    </source>
</evidence>
<sequence length="400" mass="46381">MPYPPNLKMEEIDYSACDGWYDNDLQLAAELGKTLLERNKELEALLISSQQQNQEQSLQIVYLEKQLQVLRDVTETKAKIYEELDMSSQELEKTNDSLNHELRTAEQKMASMSEQIEQLEHKVVDQQQQMEHLRKAERGRLIEGRKQKRILESLLNFSPGGFQLRRAHSFDLGKSSIETAFEEELTTLQMNVRNLRAVVTNKEKRQGELEMEIAVLLKEKQQLERRMRELSVKAKVNDINRDSLSLDDKNFQVCRFCDRAIHADEEDEGPVPKLLSSSGEPEDKEISILSEIDSQYKALMEKYNTLLEHSRTPDGYHSRSGSLRRKKDTAAQAPEKQVTEKLSPPTDLPQLKGKVSPVSSHFENSPPEYKKLFQEIFDILGRVKQPYIFSEHKQNDYEEK</sequence>
<dbReference type="PANTHER" id="PTHR19232:SF7">
    <property type="entry name" value="CENTROCORTIN, ISOFORM A"/>
    <property type="match status" value="1"/>
</dbReference>
<evidence type="ECO:0000256" key="4">
    <source>
        <dbReference type="SAM" id="MobiDB-lite"/>
    </source>
</evidence>
<accession>A0A9Q1C244</accession>
<dbReference type="PANTHER" id="PTHR19232">
    <property type="entry name" value="CENTROCORTIN FAMILY MEMBER"/>
    <property type="match status" value="1"/>
</dbReference>
<proteinExistence type="inferred from homology"/>
<feature type="coiled-coil region" evidence="3">
    <location>
        <begin position="39"/>
        <end position="136"/>
    </location>
</feature>
<reference evidence="5" key="1">
    <citation type="submission" date="2021-10" db="EMBL/GenBank/DDBJ databases">
        <title>Tropical sea cucumber genome reveals ecological adaptation and Cuvierian tubules defense mechanism.</title>
        <authorList>
            <person name="Chen T."/>
        </authorList>
    </citation>
    <scope>NUCLEOTIDE SEQUENCE</scope>
    <source>
        <strain evidence="5">Nanhai2018</strain>
        <tissue evidence="5">Muscle</tissue>
    </source>
</reference>
<feature type="coiled-coil region" evidence="3">
    <location>
        <begin position="206"/>
        <end position="233"/>
    </location>
</feature>
<evidence type="ECO:0000256" key="3">
    <source>
        <dbReference type="SAM" id="Coils"/>
    </source>
</evidence>
<keyword evidence="6" id="KW-1185">Reference proteome</keyword>
<gene>
    <name evidence="5" type="ORF">HOLleu_17956</name>
</gene>
<dbReference type="AlphaFoldDB" id="A0A9Q1C244"/>
<comment type="caution">
    <text evidence="5">The sequence shown here is derived from an EMBL/GenBank/DDBJ whole genome shotgun (WGS) entry which is preliminary data.</text>
</comment>
<evidence type="ECO:0000313" key="5">
    <source>
        <dbReference type="EMBL" id="KAJ8037202.1"/>
    </source>
</evidence>
<dbReference type="OrthoDB" id="10059415at2759"/>
<dbReference type="InterPro" id="IPR026079">
    <property type="entry name" value="CDR2"/>
</dbReference>
<feature type="region of interest" description="Disordered" evidence="4">
    <location>
        <begin position="310"/>
        <end position="366"/>
    </location>
</feature>
<comment type="similarity">
    <text evidence="1">Belongs to the CDR2 family.</text>
</comment>
<dbReference type="EMBL" id="JAIZAY010000008">
    <property type="protein sequence ID" value="KAJ8037202.1"/>
    <property type="molecule type" value="Genomic_DNA"/>
</dbReference>
<evidence type="ECO:0000256" key="1">
    <source>
        <dbReference type="ARBA" id="ARBA00009019"/>
    </source>
</evidence>
<protein>
    <submittedName>
        <fullName evidence="5">Cerebellar degeneration-related protein 2</fullName>
    </submittedName>
</protein>